<dbReference type="Proteomes" id="UP000289738">
    <property type="component" value="Chromosome B08"/>
</dbReference>
<comment type="caution">
    <text evidence="2">The sequence shown here is derived from an EMBL/GenBank/DDBJ whole genome shotgun (WGS) entry which is preliminary data.</text>
</comment>
<name>A0A444XZF1_ARAHY</name>
<dbReference type="AlphaFoldDB" id="A0A444XZF1"/>
<proteinExistence type="predicted"/>
<keyword evidence="3" id="KW-1185">Reference proteome</keyword>
<sequence>MEYKGLEYPILFYAGGGEGLSQENTRKTPEETGEVVQDSTQEEDVMKDDSFEEVVSIVNNAPMLTLDLNKTPEENGESDRAAAKRATHALTDLAKTVEEEILMHKMYDVMSAHGLTKKELEFIHKSSSTTQCLLNHSLPSHCHKLLPLPHSLHSYLRLKDKLEEFFNCQYELFVIHRSNQLEQRCKHWDVLMYTVDQRNIHSVDESSFLYSWPRLRKLSDLESLRSH</sequence>
<gene>
    <name evidence="2" type="ORF">Ahy_B08g090055</name>
</gene>
<evidence type="ECO:0000313" key="2">
    <source>
        <dbReference type="EMBL" id="RYQ95065.1"/>
    </source>
</evidence>
<protein>
    <submittedName>
        <fullName evidence="2">Uncharacterized protein</fullName>
    </submittedName>
</protein>
<feature type="region of interest" description="Disordered" evidence="1">
    <location>
        <begin position="16"/>
        <end position="46"/>
    </location>
</feature>
<reference evidence="2 3" key="1">
    <citation type="submission" date="2019-01" db="EMBL/GenBank/DDBJ databases">
        <title>Sequencing of cultivated peanut Arachis hypogaea provides insights into genome evolution and oil improvement.</title>
        <authorList>
            <person name="Chen X."/>
        </authorList>
    </citation>
    <scope>NUCLEOTIDE SEQUENCE [LARGE SCALE GENOMIC DNA]</scope>
    <source>
        <strain evidence="3">cv. Fuhuasheng</strain>
        <tissue evidence="2">Leaves</tissue>
    </source>
</reference>
<accession>A0A444XZF1</accession>
<evidence type="ECO:0000313" key="3">
    <source>
        <dbReference type="Proteomes" id="UP000289738"/>
    </source>
</evidence>
<organism evidence="2 3">
    <name type="scientific">Arachis hypogaea</name>
    <name type="common">Peanut</name>
    <dbReference type="NCBI Taxonomy" id="3818"/>
    <lineage>
        <taxon>Eukaryota</taxon>
        <taxon>Viridiplantae</taxon>
        <taxon>Streptophyta</taxon>
        <taxon>Embryophyta</taxon>
        <taxon>Tracheophyta</taxon>
        <taxon>Spermatophyta</taxon>
        <taxon>Magnoliopsida</taxon>
        <taxon>eudicotyledons</taxon>
        <taxon>Gunneridae</taxon>
        <taxon>Pentapetalae</taxon>
        <taxon>rosids</taxon>
        <taxon>fabids</taxon>
        <taxon>Fabales</taxon>
        <taxon>Fabaceae</taxon>
        <taxon>Papilionoideae</taxon>
        <taxon>50 kb inversion clade</taxon>
        <taxon>dalbergioids sensu lato</taxon>
        <taxon>Dalbergieae</taxon>
        <taxon>Pterocarpus clade</taxon>
        <taxon>Arachis</taxon>
    </lineage>
</organism>
<dbReference type="EMBL" id="SDMP01000018">
    <property type="protein sequence ID" value="RYQ95065.1"/>
    <property type="molecule type" value="Genomic_DNA"/>
</dbReference>
<evidence type="ECO:0000256" key="1">
    <source>
        <dbReference type="SAM" id="MobiDB-lite"/>
    </source>
</evidence>